<dbReference type="SUPFAM" id="SSF55486">
    <property type="entry name" value="Metalloproteases ('zincins'), catalytic domain"/>
    <property type="match status" value="1"/>
</dbReference>
<dbReference type="InterPro" id="IPR042089">
    <property type="entry name" value="Peptidase_M13_dom_2"/>
</dbReference>
<dbReference type="InterPro" id="IPR008753">
    <property type="entry name" value="Peptidase_M13_N"/>
</dbReference>
<reference evidence="3" key="1">
    <citation type="submission" date="2021-11" db="EMBL/GenBank/DDBJ databases">
        <authorList>
            <person name="Islam A."/>
            <person name="Islam S."/>
            <person name="Flora M.S."/>
            <person name="Rahman M."/>
            <person name="Ziaur R.M."/>
            <person name="Epstein J.H."/>
            <person name="Hassan M."/>
            <person name="Klassen M."/>
            <person name="Woodard K."/>
            <person name="Webb A."/>
            <person name="Webby R.J."/>
            <person name="El Zowalaty M.E."/>
        </authorList>
    </citation>
    <scope>NUCLEOTIDE SEQUENCE</scope>
    <source>
        <strain evidence="3">Pbs3</strain>
    </source>
</reference>
<dbReference type="Gene3D" id="1.10.1380.10">
    <property type="entry name" value="Neutral endopeptidase , domain2"/>
    <property type="match status" value="1"/>
</dbReference>
<evidence type="ECO:0000313" key="3">
    <source>
        <dbReference type="EMBL" id="CAH0482487.1"/>
    </source>
</evidence>
<proteinExistence type="predicted"/>
<keyword evidence="1" id="KW-0472">Membrane</keyword>
<feature type="transmembrane region" description="Helical" evidence="1">
    <location>
        <begin position="63"/>
        <end position="83"/>
    </location>
</feature>
<keyword evidence="1" id="KW-0812">Transmembrane</keyword>
<evidence type="ECO:0000256" key="1">
    <source>
        <dbReference type="SAM" id="Phobius"/>
    </source>
</evidence>
<dbReference type="Proteomes" id="UP001160483">
    <property type="component" value="Unassembled WGS sequence"/>
</dbReference>
<gene>
    <name evidence="3" type="ORF">PBS003_LOCUS9081</name>
</gene>
<dbReference type="EMBL" id="CAKKTJ010000334">
    <property type="protein sequence ID" value="CAH0482487.1"/>
    <property type="molecule type" value="Genomic_DNA"/>
</dbReference>
<comment type="caution">
    <text evidence="3">The sequence shown here is derived from an EMBL/GenBank/DDBJ whole genome shotgun (WGS) entry which is preliminary data.</text>
</comment>
<name>A0AAU9LE59_9STRA</name>
<sequence>MEHFVDWKRQHSYAKDSVGSPFDDKHTHTTKQKTLDDEQPLVYRNDESVECAHPPPLLMQKPVAAWALGGLGVLFLLVVGLVVRGGTIHGALSVTHLTAKTNTWMEMLPTDVEKALLEVMNLGRPLIGDLYESCMNFNNTKISTANDVSMSVLLPLIEQIAVTKTKMKLFQMAGALCMTESSFVTILDSDSDDEETYMLNASPDGLTLNVAEFYLNSEKFDWLNDAFHAYVMKLLLLIGVESHEAASNASAVIAFEKTVTAFSVAKDEPGISAASNNRISVTQATSMHPLLISQFLDGAGLLQNLTGQKAEMYFTV</sequence>
<dbReference type="GO" id="GO:0006508">
    <property type="term" value="P:proteolysis"/>
    <property type="evidence" value="ECO:0007669"/>
    <property type="project" value="InterPro"/>
</dbReference>
<evidence type="ECO:0000313" key="4">
    <source>
        <dbReference type="Proteomes" id="UP001160483"/>
    </source>
</evidence>
<organism evidence="3 4">
    <name type="scientific">Peronospora belbahrii</name>
    <dbReference type="NCBI Taxonomy" id="622444"/>
    <lineage>
        <taxon>Eukaryota</taxon>
        <taxon>Sar</taxon>
        <taxon>Stramenopiles</taxon>
        <taxon>Oomycota</taxon>
        <taxon>Peronosporomycetes</taxon>
        <taxon>Peronosporales</taxon>
        <taxon>Peronosporaceae</taxon>
        <taxon>Peronospora</taxon>
    </lineage>
</organism>
<dbReference type="AlphaFoldDB" id="A0AAU9LE59"/>
<dbReference type="Pfam" id="PF05649">
    <property type="entry name" value="Peptidase_M13_N"/>
    <property type="match status" value="1"/>
</dbReference>
<keyword evidence="1" id="KW-1133">Transmembrane helix</keyword>
<feature type="domain" description="Peptidase M13 N-terminal" evidence="2">
    <location>
        <begin position="125"/>
        <end position="298"/>
    </location>
</feature>
<protein>
    <recommendedName>
        <fullName evidence="2">Peptidase M13 N-terminal domain-containing protein</fullName>
    </recommendedName>
</protein>
<accession>A0AAU9LE59</accession>
<evidence type="ECO:0000259" key="2">
    <source>
        <dbReference type="Pfam" id="PF05649"/>
    </source>
</evidence>